<organism evidence="9 10">
    <name type="scientific">Penicillium chermesinum</name>
    <dbReference type="NCBI Taxonomy" id="63820"/>
    <lineage>
        <taxon>Eukaryota</taxon>
        <taxon>Fungi</taxon>
        <taxon>Dikarya</taxon>
        <taxon>Ascomycota</taxon>
        <taxon>Pezizomycotina</taxon>
        <taxon>Eurotiomycetes</taxon>
        <taxon>Eurotiomycetidae</taxon>
        <taxon>Eurotiales</taxon>
        <taxon>Aspergillaceae</taxon>
        <taxon>Penicillium</taxon>
    </lineage>
</organism>
<evidence type="ECO:0000313" key="10">
    <source>
        <dbReference type="Proteomes" id="UP001150941"/>
    </source>
</evidence>
<evidence type="ECO:0000259" key="8">
    <source>
        <dbReference type="Pfam" id="PF20684"/>
    </source>
</evidence>
<feature type="transmembrane region" description="Helical" evidence="7">
    <location>
        <begin position="258"/>
        <end position="279"/>
    </location>
</feature>
<accession>A0A9W9PHR2</accession>
<evidence type="ECO:0000256" key="1">
    <source>
        <dbReference type="ARBA" id="ARBA00004141"/>
    </source>
</evidence>
<evidence type="ECO:0000256" key="6">
    <source>
        <dbReference type="SAM" id="MobiDB-lite"/>
    </source>
</evidence>
<keyword evidence="3 7" id="KW-1133">Transmembrane helix</keyword>
<feature type="transmembrane region" description="Helical" evidence="7">
    <location>
        <begin position="139"/>
        <end position="163"/>
    </location>
</feature>
<name>A0A9W9PHR2_9EURO</name>
<evidence type="ECO:0000256" key="2">
    <source>
        <dbReference type="ARBA" id="ARBA00022692"/>
    </source>
</evidence>
<feature type="transmembrane region" description="Helical" evidence="7">
    <location>
        <begin position="186"/>
        <end position="212"/>
    </location>
</feature>
<dbReference type="Pfam" id="PF20684">
    <property type="entry name" value="Fung_rhodopsin"/>
    <property type="match status" value="1"/>
</dbReference>
<feature type="transmembrane region" description="Helical" evidence="7">
    <location>
        <begin position="60"/>
        <end position="80"/>
    </location>
</feature>
<reference evidence="9" key="1">
    <citation type="submission" date="2022-11" db="EMBL/GenBank/DDBJ databases">
        <authorList>
            <person name="Petersen C."/>
        </authorList>
    </citation>
    <scope>NUCLEOTIDE SEQUENCE</scope>
    <source>
        <strain evidence="9">IBT 19713</strain>
    </source>
</reference>
<feature type="region of interest" description="Disordered" evidence="6">
    <location>
        <begin position="438"/>
        <end position="496"/>
    </location>
</feature>
<evidence type="ECO:0000256" key="7">
    <source>
        <dbReference type="SAM" id="Phobius"/>
    </source>
</evidence>
<dbReference type="GeneID" id="83198649"/>
<feature type="region of interest" description="Disordered" evidence="6">
    <location>
        <begin position="392"/>
        <end position="426"/>
    </location>
</feature>
<comment type="caution">
    <text evidence="9">The sequence shown here is derived from an EMBL/GenBank/DDBJ whole genome shotgun (WGS) entry which is preliminary data.</text>
</comment>
<reference evidence="9" key="2">
    <citation type="journal article" date="2023" name="IMA Fungus">
        <title>Comparative genomic study of the Penicillium genus elucidates a diverse pangenome and 15 lateral gene transfer events.</title>
        <authorList>
            <person name="Petersen C."/>
            <person name="Sorensen T."/>
            <person name="Nielsen M.R."/>
            <person name="Sondergaard T.E."/>
            <person name="Sorensen J.L."/>
            <person name="Fitzpatrick D.A."/>
            <person name="Frisvad J.C."/>
            <person name="Nielsen K.L."/>
        </authorList>
    </citation>
    <scope>NUCLEOTIDE SEQUENCE</scope>
    <source>
        <strain evidence="9">IBT 19713</strain>
    </source>
</reference>
<dbReference type="GO" id="GO:0016020">
    <property type="term" value="C:membrane"/>
    <property type="evidence" value="ECO:0007669"/>
    <property type="project" value="UniProtKB-SubCell"/>
</dbReference>
<protein>
    <recommendedName>
        <fullName evidence="8">Rhodopsin domain-containing protein</fullName>
    </recommendedName>
</protein>
<comment type="subcellular location">
    <subcellularLocation>
        <location evidence="1">Membrane</location>
        <topology evidence="1">Multi-pass membrane protein</topology>
    </subcellularLocation>
</comment>
<feature type="transmembrane region" description="Helical" evidence="7">
    <location>
        <begin position="27"/>
        <end position="48"/>
    </location>
</feature>
<dbReference type="PANTHER" id="PTHR33048">
    <property type="entry name" value="PTH11-LIKE INTEGRAL MEMBRANE PROTEIN (AFU_ORTHOLOGUE AFUA_5G11245)"/>
    <property type="match status" value="1"/>
</dbReference>
<keyword evidence="4 7" id="KW-0472">Membrane</keyword>
<dbReference type="RefSeq" id="XP_058334487.1">
    <property type="nucleotide sequence ID" value="XM_058471346.1"/>
</dbReference>
<feature type="domain" description="Rhodopsin" evidence="8">
    <location>
        <begin position="41"/>
        <end position="252"/>
    </location>
</feature>
<dbReference type="AlphaFoldDB" id="A0A9W9PHR2"/>
<evidence type="ECO:0000256" key="4">
    <source>
        <dbReference type="ARBA" id="ARBA00023136"/>
    </source>
</evidence>
<dbReference type="EMBL" id="JAPQKS010000002">
    <property type="protein sequence ID" value="KAJ5247066.1"/>
    <property type="molecule type" value="Genomic_DNA"/>
</dbReference>
<feature type="transmembrane region" description="Helical" evidence="7">
    <location>
        <begin position="100"/>
        <end position="119"/>
    </location>
</feature>
<evidence type="ECO:0000256" key="5">
    <source>
        <dbReference type="ARBA" id="ARBA00038359"/>
    </source>
</evidence>
<dbReference type="Proteomes" id="UP001150941">
    <property type="component" value="Unassembled WGS sequence"/>
</dbReference>
<keyword evidence="10" id="KW-1185">Reference proteome</keyword>
<dbReference type="InterPro" id="IPR052337">
    <property type="entry name" value="SAT4-like"/>
</dbReference>
<dbReference type="PANTHER" id="PTHR33048:SF19">
    <property type="entry name" value="MEMBRANE PROTEIN PTH11-LIKE, PUTATIVE (AFU_ORTHOLOGUE AFUA_1G14080)-RELATED"/>
    <property type="match status" value="1"/>
</dbReference>
<comment type="similarity">
    <text evidence="5">Belongs to the SAT4 family.</text>
</comment>
<feature type="transmembrane region" description="Helical" evidence="7">
    <location>
        <begin position="224"/>
        <end position="246"/>
    </location>
</feature>
<evidence type="ECO:0000313" key="9">
    <source>
        <dbReference type="EMBL" id="KAJ5247066.1"/>
    </source>
</evidence>
<dbReference type="OrthoDB" id="5398233at2759"/>
<dbReference type="InterPro" id="IPR049326">
    <property type="entry name" value="Rhodopsin_dom_fungi"/>
</dbReference>
<evidence type="ECO:0000256" key="3">
    <source>
        <dbReference type="ARBA" id="ARBA00022989"/>
    </source>
</evidence>
<proteinExistence type="inferred from homology"/>
<gene>
    <name evidence="9" type="ORF">N7468_002049</name>
</gene>
<feature type="compositionally biased region" description="Low complexity" evidence="6">
    <location>
        <begin position="439"/>
        <end position="461"/>
    </location>
</feature>
<sequence>MSNGMSLRPKVPPAFESREDINPTLLMSWWATGFSVIIIVVRLCGRYVRVERFFTEDKVMMLSLIPLAIRMVFVHFVLTLGTNNVQTAGLTAHQVTDRELGSKLVLCARIFYAIFIWTAKLTVCEFLKRVTGVVWRKSVAIFLRFIHFFLASTLIAVVIATLAECVPFDHYWQVIPDPGPSCRCGYAQLITMGTCDVITDLLLVAFPVPIILTAQMPLKRKISLVLLFCLSLLLVGITCYRVPSVIQRGGDQPYRSLIASLEILAATAVSNALVIGSFVRDRGAKKLKYKRHLGSASVTESVDGSYMRRNTVMQKQWGSDCDLAADLGMRLDPDLCPKESIPSDATSPVQAPSAPIQVARTGSIDHSWSFRNSRQAEDDCISITDSLDRKISPHDYIRNEQNPSRKRNADPFNSLLPPAPAGAQARSTRTFLEDLGVISPRSPVSPSTQPQSSPPASSVQQITHLLPPYRVSPQPSMDVELHDVGGLLGSRSGTRP</sequence>
<keyword evidence="2 7" id="KW-0812">Transmembrane</keyword>